<evidence type="ECO:0000256" key="3">
    <source>
        <dbReference type="ARBA" id="ARBA00023015"/>
    </source>
</evidence>
<dbReference type="InterPro" id="IPR009332">
    <property type="entry name" value="Med22"/>
</dbReference>
<reference evidence="6 7" key="1">
    <citation type="submission" date="2021-11" db="EMBL/GenBank/DDBJ databases">
        <title>Black yeast isolated from Biological Soil Crust.</title>
        <authorList>
            <person name="Kurbessoian T."/>
        </authorList>
    </citation>
    <scope>NUCLEOTIDE SEQUENCE [LARGE SCALE GENOMIC DNA]</scope>
    <source>
        <strain evidence="6 7">CCFEE 5522</strain>
    </source>
</reference>
<dbReference type="EMBL" id="JAVFHQ010000014">
    <property type="protein sequence ID" value="KAK4546684.1"/>
    <property type="molecule type" value="Genomic_DNA"/>
</dbReference>
<dbReference type="Pfam" id="PF06179">
    <property type="entry name" value="Med22"/>
    <property type="match status" value="1"/>
</dbReference>
<evidence type="ECO:0000313" key="7">
    <source>
        <dbReference type="Proteomes" id="UP001324427"/>
    </source>
</evidence>
<comment type="similarity">
    <text evidence="2">Belongs to the Mediator complex subunit 22 family.</text>
</comment>
<dbReference type="Proteomes" id="UP001324427">
    <property type="component" value="Unassembled WGS sequence"/>
</dbReference>
<accession>A0AAV9JNZ2</accession>
<dbReference type="AlphaFoldDB" id="A0AAV9JNZ2"/>
<dbReference type="GO" id="GO:0006357">
    <property type="term" value="P:regulation of transcription by RNA polymerase II"/>
    <property type="evidence" value="ECO:0007669"/>
    <property type="project" value="InterPro"/>
</dbReference>
<dbReference type="GO" id="GO:0003712">
    <property type="term" value="F:transcription coregulator activity"/>
    <property type="evidence" value="ECO:0007669"/>
    <property type="project" value="InterPro"/>
</dbReference>
<evidence type="ECO:0000256" key="2">
    <source>
        <dbReference type="ARBA" id="ARBA00005942"/>
    </source>
</evidence>
<keyword evidence="4" id="KW-0804">Transcription</keyword>
<evidence type="ECO:0000256" key="5">
    <source>
        <dbReference type="ARBA" id="ARBA00023242"/>
    </source>
</evidence>
<organism evidence="6 7">
    <name type="scientific">Oleoguttula mirabilis</name>
    <dbReference type="NCBI Taxonomy" id="1507867"/>
    <lineage>
        <taxon>Eukaryota</taxon>
        <taxon>Fungi</taxon>
        <taxon>Dikarya</taxon>
        <taxon>Ascomycota</taxon>
        <taxon>Pezizomycotina</taxon>
        <taxon>Dothideomycetes</taxon>
        <taxon>Dothideomycetidae</taxon>
        <taxon>Mycosphaerellales</taxon>
        <taxon>Teratosphaeriaceae</taxon>
        <taxon>Oleoguttula</taxon>
    </lineage>
</organism>
<gene>
    <name evidence="6" type="ORF">LTR36_001902</name>
</gene>
<dbReference type="GO" id="GO:0016592">
    <property type="term" value="C:mediator complex"/>
    <property type="evidence" value="ECO:0007669"/>
    <property type="project" value="InterPro"/>
</dbReference>
<evidence type="ECO:0000313" key="6">
    <source>
        <dbReference type="EMBL" id="KAK4546684.1"/>
    </source>
</evidence>
<protein>
    <submittedName>
        <fullName evidence="6">Uncharacterized protein</fullName>
    </submittedName>
</protein>
<keyword evidence="5" id="KW-0539">Nucleus</keyword>
<evidence type="ECO:0000256" key="4">
    <source>
        <dbReference type="ARBA" id="ARBA00023163"/>
    </source>
</evidence>
<keyword evidence="3" id="KW-0805">Transcription regulation</keyword>
<comment type="caution">
    <text evidence="6">The sequence shown here is derived from an EMBL/GenBank/DDBJ whole genome shotgun (WGS) entry which is preliminary data.</text>
</comment>
<evidence type="ECO:0000256" key="1">
    <source>
        <dbReference type="ARBA" id="ARBA00004123"/>
    </source>
</evidence>
<comment type="subcellular location">
    <subcellularLocation>
        <location evidence="1">Nucleus</location>
    </subcellularLocation>
</comment>
<name>A0AAV9JNZ2_9PEZI</name>
<sequence length="141" mass="15494">MDASLRNTPGLTARIDKLRDDLIKHFNAVVGLAAAESTDRNATALTQYQMQVETAALVRIGLDTRDGRMITHRTQIRAAEDMQSLIRQLQEMWLFGQLNTVGDSKVKQQTDENAKVVAELLEQLAQTQQSAAINGTAGVSD</sequence>
<keyword evidence="7" id="KW-1185">Reference proteome</keyword>
<proteinExistence type="inferred from homology"/>